<comment type="caution">
    <text evidence="3">The sequence shown here is derived from an EMBL/GenBank/DDBJ whole genome shotgun (WGS) entry which is preliminary data.</text>
</comment>
<dbReference type="InterPro" id="IPR019251">
    <property type="entry name" value="DUF2231_TM"/>
</dbReference>
<organism evidence="3 4">
    <name type="scientific">Fictibacillus enclensis</name>
    <dbReference type="NCBI Taxonomy" id="1017270"/>
    <lineage>
        <taxon>Bacteria</taxon>
        <taxon>Bacillati</taxon>
        <taxon>Bacillota</taxon>
        <taxon>Bacilli</taxon>
        <taxon>Bacillales</taxon>
        <taxon>Fictibacillaceae</taxon>
        <taxon>Fictibacillus</taxon>
    </lineage>
</organism>
<dbReference type="Pfam" id="PF09990">
    <property type="entry name" value="DUF2231"/>
    <property type="match status" value="1"/>
</dbReference>
<feature type="transmembrane region" description="Helical" evidence="1">
    <location>
        <begin position="37"/>
        <end position="56"/>
    </location>
</feature>
<proteinExistence type="predicted"/>
<keyword evidence="1" id="KW-1133">Transmembrane helix</keyword>
<dbReference type="OrthoDB" id="2873672at2"/>
<accession>A0A0V8J4F1</accession>
<dbReference type="RefSeq" id="WP_061973247.1">
    <property type="nucleotide sequence ID" value="NZ_FMAV01000003.1"/>
</dbReference>
<keyword evidence="1" id="KW-0472">Membrane</keyword>
<name>A0A0V8J4F1_9BACL</name>
<reference evidence="3 4" key="1">
    <citation type="journal article" date="2014" name="Antonie Van Leeuwenhoek">
        <title>Fictibacillus enclensis sp. nov., isolated from marine sediment.</title>
        <authorList>
            <person name="Dastager S.G."/>
            <person name="Mawlankar R."/>
            <person name="Srinivasan K."/>
            <person name="Tang S.K."/>
            <person name="Lee J.C."/>
            <person name="Ramana V.V."/>
            <person name="Shouche Y.S."/>
        </authorList>
    </citation>
    <scope>NUCLEOTIDE SEQUENCE [LARGE SCALE GENOMIC DNA]</scope>
    <source>
        <strain evidence="3 4">NIO-1003</strain>
    </source>
</reference>
<feature type="transmembrane region" description="Helical" evidence="1">
    <location>
        <begin position="6"/>
        <end position="30"/>
    </location>
</feature>
<dbReference type="Proteomes" id="UP000054099">
    <property type="component" value="Unassembled WGS sequence"/>
</dbReference>
<evidence type="ECO:0000259" key="2">
    <source>
        <dbReference type="Pfam" id="PF09990"/>
    </source>
</evidence>
<dbReference type="AlphaFoldDB" id="A0A0V8J4F1"/>
<evidence type="ECO:0000313" key="4">
    <source>
        <dbReference type="Proteomes" id="UP000054099"/>
    </source>
</evidence>
<evidence type="ECO:0000313" key="3">
    <source>
        <dbReference type="EMBL" id="KSU81739.1"/>
    </source>
</evidence>
<sequence>MLSTPLHPLLVHFPIALLIIGVIVQIIAVWKKPFFDRLALFLFSTGFLTGILAYVSGDGAEHFLRDQAGHSIESAVHIHETYALVTLFIFGAVVLLKLLHMFGFIKPLLPLVLVLSLAGAVTLSLTGHYGGKMVYHPESITSDSSPANK</sequence>
<gene>
    <name evidence="3" type="ORF">AS030_15730</name>
</gene>
<keyword evidence="4" id="KW-1185">Reference proteome</keyword>
<dbReference type="EMBL" id="LNQN01000005">
    <property type="protein sequence ID" value="KSU81739.1"/>
    <property type="molecule type" value="Genomic_DNA"/>
</dbReference>
<feature type="domain" description="DUF2231" evidence="2">
    <location>
        <begin position="4"/>
        <end position="136"/>
    </location>
</feature>
<protein>
    <recommendedName>
        <fullName evidence="2">DUF2231 domain-containing protein</fullName>
    </recommendedName>
</protein>
<keyword evidence="1" id="KW-0812">Transmembrane</keyword>
<feature type="transmembrane region" description="Helical" evidence="1">
    <location>
        <begin position="108"/>
        <end position="129"/>
    </location>
</feature>
<evidence type="ECO:0000256" key="1">
    <source>
        <dbReference type="SAM" id="Phobius"/>
    </source>
</evidence>
<feature type="transmembrane region" description="Helical" evidence="1">
    <location>
        <begin position="76"/>
        <end position="96"/>
    </location>
</feature>